<keyword evidence="2" id="KW-1185">Reference proteome</keyword>
<dbReference type="Proteomes" id="UP001188597">
    <property type="component" value="Unassembled WGS sequence"/>
</dbReference>
<comment type="caution">
    <text evidence="1">The sequence shown here is derived from an EMBL/GenBank/DDBJ whole genome shotgun (WGS) entry which is preliminary data.</text>
</comment>
<reference evidence="1" key="1">
    <citation type="submission" date="2022-12" db="EMBL/GenBank/DDBJ databases">
        <title>Draft genome assemblies for two species of Escallonia (Escalloniales).</title>
        <authorList>
            <person name="Chanderbali A."/>
            <person name="Dervinis C."/>
            <person name="Anghel I."/>
            <person name="Soltis D."/>
            <person name="Soltis P."/>
            <person name="Zapata F."/>
        </authorList>
    </citation>
    <scope>NUCLEOTIDE SEQUENCE</scope>
    <source>
        <strain evidence="1">UCBG64.0493</strain>
        <tissue evidence="1">Leaf</tissue>
    </source>
</reference>
<sequence length="84" mass="9794">MGKLGRTVDVFQQMQAERLKRTEITRVSLLSTAIPCIQFIRPGSLLEHVRFKRILRVIEQHIMLNGSSDLRIKTNIIEQDEKFT</sequence>
<name>A0AA88WIB4_9ASTE</name>
<proteinExistence type="predicted"/>
<gene>
    <name evidence="1" type="ORF">RJ639_046758</name>
</gene>
<organism evidence="1 2">
    <name type="scientific">Escallonia herrerae</name>
    <dbReference type="NCBI Taxonomy" id="1293975"/>
    <lineage>
        <taxon>Eukaryota</taxon>
        <taxon>Viridiplantae</taxon>
        <taxon>Streptophyta</taxon>
        <taxon>Embryophyta</taxon>
        <taxon>Tracheophyta</taxon>
        <taxon>Spermatophyta</taxon>
        <taxon>Magnoliopsida</taxon>
        <taxon>eudicotyledons</taxon>
        <taxon>Gunneridae</taxon>
        <taxon>Pentapetalae</taxon>
        <taxon>asterids</taxon>
        <taxon>campanulids</taxon>
        <taxon>Escalloniales</taxon>
        <taxon>Escalloniaceae</taxon>
        <taxon>Escallonia</taxon>
    </lineage>
</organism>
<evidence type="ECO:0000313" key="1">
    <source>
        <dbReference type="EMBL" id="KAK3022940.1"/>
    </source>
</evidence>
<evidence type="ECO:0000313" key="2">
    <source>
        <dbReference type="Proteomes" id="UP001188597"/>
    </source>
</evidence>
<accession>A0AA88WIB4</accession>
<dbReference type="EMBL" id="JAVXUP010000684">
    <property type="protein sequence ID" value="KAK3022940.1"/>
    <property type="molecule type" value="Genomic_DNA"/>
</dbReference>
<protein>
    <submittedName>
        <fullName evidence="1">Uncharacterized protein</fullName>
    </submittedName>
</protein>
<dbReference type="AlphaFoldDB" id="A0AA88WIB4"/>